<name>A0A0F0GWD2_LENAE</name>
<evidence type="ECO:0000313" key="3">
    <source>
        <dbReference type="EMBL" id="KJK47774.1"/>
    </source>
</evidence>
<dbReference type="AlphaFoldDB" id="A0A0F0GWD2"/>
<comment type="caution">
    <text evidence="3">The sequence shown here is derived from an EMBL/GenBank/DDBJ whole genome shotgun (WGS) entry which is preliminary data.</text>
</comment>
<feature type="domain" description="Amidohydrolase-related" evidence="2">
    <location>
        <begin position="60"/>
        <end position="425"/>
    </location>
</feature>
<dbReference type="CDD" id="cd01298">
    <property type="entry name" value="ATZ_TRZ_like"/>
    <property type="match status" value="1"/>
</dbReference>
<evidence type="ECO:0000313" key="4">
    <source>
        <dbReference type="Proteomes" id="UP000033393"/>
    </source>
</evidence>
<sequence>MIVLDRCAVSTVDSMSPHLAGTEHASGHVVVDNGRIVSVGSGPAPRPYESHTYVDASSCLVTPGFINTHHHLYQWATRGLAQDATLFEWLTTLYPVWRGLDDTVTHAAASAGLAKLALTGCTLAADHHYVFPSAGGDVFNALVSAGRRVGIRLEAIRGSMDRGQSDGGLPPDNLVEDTEAALIATEQAIGDYHSTADDALIRVAVGPCSPFSVSRELMTGAASLARRHGVRLHTHLAETLDEEEQCLAENGCTPTEYAEQLGWLGSDVWLAHTVHLSSDAVKRLGATSTGSAHCPTSNGRLGTGIAPVRDLLDAGAPVGLGVDGAASNEDGGLVVELRAALHQARQRGGPRALDVRQALWMATMGGARCLGRDDSLGSIEPGKVADLAVWDLSGMDYAGIADPVAALVLGTPPPLKLLIVGGQVVVRDGVLQTASTDELARELSSASAKLQEAAR</sequence>
<dbReference type="Pfam" id="PF01979">
    <property type="entry name" value="Amidohydro_1"/>
    <property type="match status" value="1"/>
</dbReference>
<dbReference type="InterPro" id="IPR006680">
    <property type="entry name" value="Amidohydro-rel"/>
</dbReference>
<dbReference type="InterPro" id="IPR050287">
    <property type="entry name" value="MTA/SAH_deaminase"/>
</dbReference>
<dbReference type="Proteomes" id="UP000033393">
    <property type="component" value="Unassembled WGS sequence"/>
</dbReference>
<dbReference type="OrthoDB" id="3189065at2"/>
<dbReference type="STRING" id="68170.GCA_000974445_06134"/>
<dbReference type="SUPFAM" id="SSF51556">
    <property type="entry name" value="Metallo-dependent hydrolases"/>
    <property type="match status" value="1"/>
</dbReference>
<dbReference type="PANTHER" id="PTHR43794:SF11">
    <property type="entry name" value="AMIDOHYDROLASE-RELATED DOMAIN-CONTAINING PROTEIN"/>
    <property type="match status" value="1"/>
</dbReference>
<organism evidence="3 4">
    <name type="scientific">Lentzea aerocolonigenes</name>
    <name type="common">Lechevalieria aerocolonigenes</name>
    <name type="synonym">Saccharothrix aerocolonigenes</name>
    <dbReference type="NCBI Taxonomy" id="68170"/>
    <lineage>
        <taxon>Bacteria</taxon>
        <taxon>Bacillati</taxon>
        <taxon>Actinomycetota</taxon>
        <taxon>Actinomycetes</taxon>
        <taxon>Pseudonocardiales</taxon>
        <taxon>Pseudonocardiaceae</taxon>
        <taxon>Lentzea</taxon>
    </lineage>
</organism>
<dbReference type="NCBIfam" id="NF006055">
    <property type="entry name" value="PRK08203.1"/>
    <property type="match status" value="1"/>
</dbReference>
<dbReference type="InterPro" id="IPR032466">
    <property type="entry name" value="Metal_Hydrolase"/>
</dbReference>
<evidence type="ECO:0000259" key="2">
    <source>
        <dbReference type="Pfam" id="PF01979"/>
    </source>
</evidence>
<dbReference type="Gene3D" id="2.30.40.10">
    <property type="entry name" value="Urease, subunit C, domain 1"/>
    <property type="match status" value="1"/>
</dbReference>
<dbReference type="eggNOG" id="COG0402">
    <property type="taxonomic scope" value="Bacteria"/>
</dbReference>
<dbReference type="PANTHER" id="PTHR43794">
    <property type="entry name" value="AMINOHYDROLASE SSNA-RELATED"/>
    <property type="match status" value="1"/>
</dbReference>
<dbReference type="InterPro" id="IPR011059">
    <property type="entry name" value="Metal-dep_hydrolase_composite"/>
</dbReference>
<evidence type="ECO:0000256" key="1">
    <source>
        <dbReference type="ARBA" id="ARBA00022801"/>
    </source>
</evidence>
<reference evidence="3 4" key="1">
    <citation type="submission" date="2015-02" db="EMBL/GenBank/DDBJ databases">
        <authorList>
            <person name="Ju K.-S."/>
            <person name="Doroghazi J.R."/>
            <person name="Metcalf W."/>
        </authorList>
    </citation>
    <scope>NUCLEOTIDE SEQUENCE [LARGE SCALE GENOMIC DNA]</scope>
    <source>
        <strain evidence="3 4">NRRL B-16140</strain>
    </source>
</reference>
<protein>
    <submittedName>
        <fullName evidence="3">Hydroxydechloroatrazine ethylaminohydrolase</fullName>
    </submittedName>
</protein>
<gene>
    <name evidence="3" type="ORF">UK23_19220</name>
</gene>
<proteinExistence type="predicted"/>
<accession>A0A0F0GWD2</accession>
<dbReference type="RefSeq" id="WP_045312949.1">
    <property type="nucleotide sequence ID" value="NZ_JYJG01000125.1"/>
</dbReference>
<keyword evidence="4" id="KW-1185">Reference proteome</keyword>
<dbReference type="PATRIC" id="fig|68170.10.peg.4745"/>
<dbReference type="SUPFAM" id="SSF51338">
    <property type="entry name" value="Composite domain of metallo-dependent hydrolases"/>
    <property type="match status" value="2"/>
</dbReference>
<keyword evidence="1 3" id="KW-0378">Hydrolase</keyword>
<dbReference type="Gene3D" id="3.20.20.140">
    <property type="entry name" value="Metal-dependent hydrolases"/>
    <property type="match status" value="1"/>
</dbReference>
<dbReference type="EMBL" id="JYJG01000125">
    <property type="protein sequence ID" value="KJK47774.1"/>
    <property type="molecule type" value="Genomic_DNA"/>
</dbReference>
<dbReference type="GO" id="GO:0016810">
    <property type="term" value="F:hydrolase activity, acting on carbon-nitrogen (but not peptide) bonds"/>
    <property type="evidence" value="ECO:0007669"/>
    <property type="project" value="InterPro"/>
</dbReference>